<feature type="transmembrane region" description="Helical" evidence="1">
    <location>
        <begin position="34"/>
        <end position="55"/>
    </location>
</feature>
<evidence type="ECO:0000256" key="1">
    <source>
        <dbReference type="SAM" id="Phobius"/>
    </source>
</evidence>
<evidence type="ECO:0000313" key="2">
    <source>
        <dbReference type="EMBL" id="GKX29420.1"/>
    </source>
</evidence>
<accession>A0A9W5YB82</accession>
<feature type="transmembrane region" description="Helical" evidence="1">
    <location>
        <begin position="106"/>
        <end position="125"/>
    </location>
</feature>
<dbReference type="Proteomes" id="UP001144256">
    <property type="component" value="Unassembled WGS sequence"/>
</dbReference>
<keyword evidence="1" id="KW-0812">Transmembrane</keyword>
<dbReference type="EMBL" id="BRLB01000004">
    <property type="protein sequence ID" value="GKX29420.1"/>
    <property type="molecule type" value="Genomic_DNA"/>
</dbReference>
<dbReference type="RefSeq" id="WP_281814899.1">
    <property type="nucleotide sequence ID" value="NZ_BRLB01000004.1"/>
</dbReference>
<keyword evidence="1" id="KW-0472">Membrane</keyword>
<gene>
    <name evidence="2" type="ORF">SH1V18_19000</name>
</gene>
<sequence length="133" mass="14850">MKEKLLNITIYVTCTMALLQLVLSQMHISVITKVFATDVGFYFFLFIIFGLVTVFNMKNVKQSNNSILLIICSAIAIVVGIKYIHILLDDVSQGKLLTYNDIVVSLYNVIASIIIYGVGTITVVITKRKLNSK</sequence>
<feature type="transmembrane region" description="Helical" evidence="1">
    <location>
        <begin position="67"/>
        <end position="86"/>
    </location>
</feature>
<organism evidence="2 3">
    <name type="scientific">Vallitalea longa</name>
    <dbReference type="NCBI Taxonomy" id="2936439"/>
    <lineage>
        <taxon>Bacteria</taxon>
        <taxon>Bacillati</taxon>
        <taxon>Bacillota</taxon>
        <taxon>Clostridia</taxon>
        <taxon>Lachnospirales</taxon>
        <taxon>Vallitaleaceae</taxon>
        <taxon>Vallitalea</taxon>
    </lineage>
</organism>
<reference evidence="2" key="1">
    <citation type="submission" date="2022-06" db="EMBL/GenBank/DDBJ databases">
        <title>Vallitalea longa sp. nov., an anaerobic bacterium isolated from marine sediment.</title>
        <authorList>
            <person name="Hirano S."/>
            <person name="Terahara T."/>
            <person name="Mori K."/>
            <person name="Hamada M."/>
            <person name="Matsumoto R."/>
            <person name="Kobayashi T."/>
        </authorList>
    </citation>
    <scope>NUCLEOTIDE SEQUENCE</scope>
    <source>
        <strain evidence="2">SH18-1</strain>
    </source>
</reference>
<dbReference type="AlphaFoldDB" id="A0A9W5YB82"/>
<comment type="caution">
    <text evidence="2">The sequence shown here is derived from an EMBL/GenBank/DDBJ whole genome shotgun (WGS) entry which is preliminary data.</text>
</comment>
<keyword evidence="1" id="KW-1133">Transmembrane helix</keyword>
<protein>
    <submittedName>
        <fullName evidence="2">Uncharacterized protein</fullName>
    </submittedName>
</protein>
<proteinExistence type="predicted"/>
<evidence type="ECO:0000313" key="3">
    <source>
        <dbReference type="Proteomes" id="UP001144256"/>
    </source>
</evidence>
<name>A0A9W5YB82_9FIRM</name>
<keyword evidence="3" id="KW-1185">Reference proteome</keyword>